<organism evidence="1 2">
    <name type="scientific">Serendipita vermifera MAFF 305830</name>
    <dbReference type="NCBI Taxonomy" id="933852"/>
    <lineage>
        <taxon>Eukaryota</taxon>
        <taxon>Fungi</taxon>
        <taxon>Dikarya</taxon>
        <taxon>Basidiomycota</taxon>
        <taxon>Agaricomycotina</taxon>
        <taxon>Agaricomycetes</taxon>
        <taxon>Sebacinales</taxon>
        <taxon>Serendipitaceae</taxon>
        <taxon>Serendipita</taxon>
    </lineage>
</organism>
<accession>A0A0C3BNK8</accession>
<protein>
    <submittedName>
        <fullName evidence="1">Uncharacterized protein</fullName>
    </submittedName>
</protein>
<gene>
    <name evidence="1" type="ORF">M408DRAFT_158490</name>
</gene>
<proteinExistence type="predicted"/>
<dbReference type="Proteomes" id="UP000054097">
    <property type="component" value="Unassembled WGS sequence"/>
</dbReference>
<keyword evidence="2" id="KW-1185">Reference proteome</keyword>
<reference evidence="1 2" key="1">
    <citation type="submission" date="2014-04" db="EMBL/GenBank/DDBJ databases">
        <authorList>
            <consortium name="DOE Joint Genome Institute"/>
            <person name="Kuo A."/>
            <person name="Zuccaro A."/>
            <person name="Kohler A."/>
            <person name="Nagy L.G."/>
            <person name="Floudas D."/>
            <person name="Copeland A."/>
            <person name="Barry K.W."/>
            <person name="Cichocki N."/>
            <person name="Veneault-Fourrey C."/>
            <person name="LaButti K."/>
            <person name="Lindquist E.A."/>
            <person name="Lipzen A."/>
            <person name="Lundell T."/>
            <person name="Morin E."/>
            <person name="Murat C."/>
            <person name="Sun H."/>
            <person name="Tunlid A."/>
            <person name="Henrissat B."/>
            <person name="Grigoriev I.V."/>
            <person name="Hibbett D.S."/>
            <person name="Martin F."/>
            <person name="Nordberg H.P."/>
            <person name="Cantor M.N."/>
            <person name="Hua S.X."/>
        </authorList>
    </citation>
    <scope>NUCLEOTIDE SEQUENCE [LARGE SCALE GENOMIC DNA]</scope>
    <source>
        <strain evidence="1 2">MAFF 305830</strain>
    </source>
</reference>
<evidence type="ECO:0000313" key="1">
    <source>
        <dbReference type="EMBL" id="KIM33659.1"/>
    </source>
</evidence>
<reference evidence="2" key="2">
    <citation type="submission" date="2015-01" db="EMBL/GenBank/DDBJ databases">
        <title>Evolutionary Origins and Diversification of the Mycorrhizal Mutualists.</title>
        <authorList>
            <consortium name="DOE Joint Genome Institute"/>
            <consortium name="Mycorrhizal Genomics Consortium"/>
            <person name="Kohler A."/>
            <person name="Kuo A."/>
            <person name="Nagy L.G."/>
            <person name="Floudas D."/>
            <person name="Copeland A."/>
            <person name="Barry K.W."/>
            <person name="Cichocki N."/>
            <person name="Veneault-Fourrey C."/>
            <person name="LaButti K."/>
            <person name="Lindquist E.A."/>
            <person name="Lipzen A."/>
            <person name="Lundell T."/>
            <person name="Morin E."/>
            <person name="Murat C."/>
            <person name="Riley R."/>
            <person name="Ohm R."/>
            <person name="Sun H."/>
            <person name="Tunlid A."/>
            <person name="Henrissat B."/>
            <person name="Grigoriev I.V."/>
            <person name="Hibbett D.S."/>
            <person name="Martin F."/>
        </authorList>
    </citation>
    <scope>NUCLEOTIDE SEQUENCE [LARGE SCALE GENOMIC DNA]</scope>
    <source>
        <strain evidence="2">MAFF 305830</strain>
    </source>
</reference>
<sequence>MVDAIWTRWTATFAPCCPFYTYVLPSPLLSWLKRILDWPLDVSPHSMRLYFSRLLSPDYNNPHLSPPHFNALPSFFLDSYPLFPSRRRWIFHPTYIARFVARFLLSLSSSFPNGASS</sequence>
<name>A0A0C3BNK8_SERVB</name>
<dbReference type="HOGENOM" id="CLU_2086270_0_0_1"/>
<evidence type="ECO:0000313" key="2">
    <source>
        <dbReference type="Proteomes" id="UP000054097"/>
    </source>
</evidence>
<dbReference type="AlphaFoldDB" id="A0A0C3BNK8"/>
<dbReference type="EMBL" id="KN824278">
    <property type="protein sequence ID" value="KIM33659.1"/>
    <property type="molecule type" value="Genomic_DNA"/>
</dbReference>